<dbReference type="SUPFAM" id="SSF53098">
    <property type="entry name" value="Ribonuclease H-like"/>
    <property type="match status" value="1"/>
</dbReference>
<dbReference type="AlphaFoldDB" id="A0ABD2YYX0"/>
<dbReference type="PANTHER" id="PTHR42648">
    <property type="entry name" value="TRANSPOSASE, PUTATIVE-RELATED"/>
    <property type="match status" value="1"/>
</dbReference>
<dbReference type="InterPro" id="IPR012337">
    <property type="entry name" value="RNaseH-like_sf"/>
</dbReference>
<reference evidence="1 2" key="1">
    <citation type="submission" date="2024-11" db="EMBL/GenBank/DDBJ databases">
        <title>A near-complete genome assembly of Cinchona calisaya.</title>
        <authorList>
            <person name="Lian D.C."/>
            <person name="Zhao X.W."/>
            <person name="Wei L."/>
        </authorList>
    </citation>
    <scope>NUCLEOTIDE SEQUENCE [LARGE SCALE GENOMIC DNA]</scope>
    <source>
        <tissue evidence="1">Nenye</tissue>
    </source>
</reference>
<dbReference type="Gene3D" id="3.30.420.10">
    <property type="entry name" value="Ribonuclease H-like superfamily/Ribonuclease H"/>
    <property type="match status" value="1"/>
</dbReference>
<accession>A0ABD2YYX0</accession>
<evidence type="ECO:0008006" key="3">
    <source>
        <dbReference type="Google" id="ProtNLM"/>
    </source>
</evidence>
<dbReference type="Proteomes" id="UP001630127">
    <property type="component" value="Unassembled WGS sequence"/>
</dbReference>
<sequence>MNEKSEVGSIFKKFIVMVQTQFQTKIQILQTDNAKEHFEMSLGDYLENQGIVHQSSSVDTPQQNRIAERKSMHLLEVCSISHVHNASSKIFLGRDSLDNCISHQKNTIRSLEFSNTLPNSPPLFSKHSHFFHSSYQNLWVFYICLHTCPT</sequence>
<dbReference type="PANTHER" id="PTHR42648:SF28">
    <property type="entry name" value="TRANSPOSON-ENCODED PROTEIN WITH RIBONUCLEASE H-LIKE AND RETROVIRUS ZINC FINGER-LIKE DOMAINS"/>
    <property type="match status" value="1"/>
</dbReference>
<organism evidence="1 2">
    <name type="scientific">Cinchona calisaya</name>
    <dbReference type="NCBI Taxonomy" id="153742"/>
    <lineage>
        <taxon>Eukaryota</taxon>
        <taxon>Viridiplantae</taxon>
        <taxon>Streptophyta</taxon>
        <taxon>Embryophyta</taxon>
        <taxon>Tracheophyta</taxon>
        <taxon>Spermatophyta</taxon>
        <taxon>Magnoliopsida</taxon>
        <taxon>eudicotyledons</taxon>
        <taxon>Gunneridae</taxon>
        <taxon>Pentapetalae</taxon>
        <taxon>asterids</taxon>
        <taxon>lamiids</taxon>
        <taxon>Gentianales</taxon>
        <taxon>Rubiaceae</taxon>
        <taxon>Cinchonoideae</taxon>
        <taxon>Cinchoneae</taxon>
        <taxon>Cinchona</taxon>
    </lineage>
</organism>
<comment type="caution">
    <text evidence="1">The sequence shown here is derived from an EMBL/GenBank/DDBJ whole genome shotgun (WGS) entry which is preliminary data.</text>
</comment>
<gene>
    <name evidence="1" type="ORF">ACH5RR_024810</name>
</gene>
<evidence type="ECO:0000313" key="2">
    <source>
        <dbReference type="Proteomes" id="UP001630127"/>
    </source>
</evidence>
<name>A0ABD2YYX0_9GENT</name>
<dbReference type="InterPro" id="IPR036397">
    <property type="entry name" value="RNaseH_sf"/>
</dbReference>
<proteinExistence type="predicted"/>
<evidence type="ECO:0000313" key="1">
    <source>
        <dbReference type="EMBL" id="KAL3512093.1"/>
    </source>
</evidence>
<dbReference type="InterPro" id="IPR039537">
    <property type="entry name" value="Retrotran_Ty1/copia-like"/>
</dbReference>
<keyword evidence="2" id="KW-1185">Reference proteome</keyword>
<dbReference type="EMBL" id="JBJUIK010000011">
    <property type="protein sequence ID" value="KAL3512093.1"/>
    <property type="molecule type" value="Genomic_DNA"/>
</dbReference>
<protein>
    <recommendedName>
        <fullName evidence="3">Integrase catalytic domain-containing protein</fullName>
    </recommendedName>
</protein>